<keyword evidence="2" id="KW-1185">Reference proteome</keyword>
<accession>A0ACC0UC25</accession>
<organism evidence="1 2">
    <name type="scientific">Russula earlei</name>
    <dbReference type="NCBI Taxonomy" id="71964"/>
    <lineage>
        <taxon>Eukaryota</taxon>
        <taxon>Fungi</taxon>
        <taxon>Dikarya</taxon>
        <taxon>Basidiomycota</taxon>
        <taxon>Agaricomycotina</taxon>
        <taxon>Agaricomycetes</taxon>
        <taxon>Russulales</taxon>
        <taxon>Russulaceae</taxon>
        <taxon>Russula</taxon>
    </lineage>
</organism>
<gene>
    <name evidence="1" type="ORF">F5148DRAFT_816688</name>
</gene>
<name>A0ACC0UC25_9AGAM</name>
<proteinExistence type="predicted"/>
<protein>
    <submittedName>
        <fullName evidence="1">Uncharacterized protein</fullName>
    </submittedName>
</protein>
<sequence length="219" mass="23662">MQQGALCVVPSSRFSCVRACFGQCRGLRVGLQSIFLLSLSLPFPTFLTSHARHHGSPIHKFFPTRPRLNTGRSQHMGRQVEQTSPYVLRIIHLCCASTTTGVTSSHSTVLSPPPPLSIRVVEKLIHKTGRTSVRAVKGFHSGSDDSETDSLPSHATLARDSLKSVFASSVTCFCVILAPYAICRTKEHGHPPSSLTVPHTSGINVLTANIMINLLSTPA</sequence>
<evidence type="ECO:0000313" key="2">
    <source>
        <dbReference type="Proteomes" id="UP001207468"/>
    </source>
</evidence>
<comment type="caution">
    <text evidence="1">The sequence shown here is derived from an EMBL/GenBank/DDBJ whole genome shotgun (WGS) entry which is preliminary data.</text>
</comment>
<evidence type="ECO:0000313" key="1">
    <source>
        <dbReference type="EMBL" id="KAI9509046.1"/>
    </source>
</evidence>
<reference evidence="1" key="1">
    <citation type="submission" date="2021-03" db="EMBL/GenBank/DDBJ databases">
        <title>Evolutionary priming and transition to the ectomycorrhizal habit in an iconic lineage of mushroom-forming fungi: is preadaptation a requirement?</title>
        <authorList>
            <consortium name="DOE Joint Genome Institute"/>
            <person name="Looney B.P."/>
            <person name="Miyauchi S."/>
            <person name="Morin E."/>
            <person name="Drula E."/>
            <person name="Courty P.E."/>
            <person name="Chicoki N."/>
            <person name="Fauchery L."/>
            <person name="Kohler A."/>
            <person name="Kuo A."/>
            <person name="LaButti K."/>
            <person name="Pangilinan J."/>
            <person name="Lipzen A."/>
            <person name="Riley R."/>
            <person name="Andreopoulos W."/>
            <person name="He G."/>
            <person name="Johnson J."/>
            <person name="Barry K.W."/>
            <person name="Grigoriev I.V."/>
            <person name="Nagy L."/>
            <person name="Hibbett D."/>
            <person name="Henrissat B."/>
            <person name="Matheny P.B."/>
            <person name="Labbe J."/>
            <person name="Martin A.F."/>
        </authorList>
    </citation>
    <scope>NUCLEOTIDE SEQUENCE</scope>
    <source>
        <strain evidence="1">BPL698</strain>
    </source>
</reference>
<dbReference type="EMBL" id="JAGFNK010000073">
    <property type="protein sequence ID" value="KAI9509046.1"/>
    <property type="molecule type" value="Genomic_DNA"/>
</dbReference>
<dbReference type="Proteomes" id="UP001207468">
    <property type="component" value="Unassembled WGS sequence"/>
</dbReference>